<protein>
    <recommendedName>
        <fullName evidence="1">Peptidase S74 domain-containing protein</fullName>
    </recommendedName>
</protein>
<gene>
    <name evidence="2" type="ORF">DKP76_11450</name>
</gene>
<sequence length="469" mass="49620">MATIFDWSVIAANNDTADADINWKEGQFPDTVNNSARQMMARIAEWIKDQGVLTAGGSATAISLPTTNTSMTVPVGGMTVAFRAAVTNTGTTTLALNGGGSKPLRKVFVGDASARALEAGDIVAQGVYLAHYDANANAGAGAWILVNPTNYEQMKAVVLTAINNAPAKSTVVDADTAVITDSADSGKSKRVLWSNIKAWLKGYFDTIYYVRSLVYTRTETNSQISNAVAGSMNGRAYPRRVGGGNLNFNWSFGSGQPSHIVAHFGGNQSEAELVAPSNLSVGSASSANYATSAGNANTVGGWSTATIQNNINSAVSGRMELGLNNQIIGDSWSGPTPRFQTRAATPYRAANFMDGAAERGSIQVNTSGTAFNTTSDYRLKTNVTELDREGALQTVLNMRPVSFNWKDNPDYPQTIGFIAHELQAVFPDAVTGEKDGETFQGVDYGRPTPVLVAAIQALSDRIDQLEASA</sequence>
<feature type="domain" description="Peptidase S74" evidence="1">
    <location>
        <begin position="375"/>
        <end position="469"/>
    </location>
</feature>
<dbReference type="InterPro" id="IPR030392">
    <property type="entry name" value="S74_ICA"/>
</dbReference>
<proteinExistence type="predicted"/>
<comment type="caution">
    <text evidence="2">The sequence shown here is derived from an EMBL/GenBank/DDBJ whole genome shotgun (WGS) entry which is preliminary data.</text>
</comment>
<accession>A0A316J7R5</accession>
<organism evidence="2 3">
    <name type="scientific">Falsochrobactrum shanghaiense</name>
    <dbReference type="NCBI Taxonomy" id="2201899"/>
    <lineage>
        <taxon>Bacteria</taxon>
        <taxon>Pseudomonadati</taxon>
        <taxon>Pseudomonadota</taxon>
        <taxon>Alphaproteobacteria</taxon>
        <taxon>Hyphomicrobiales</taxon>
        <taxon>Brucellaceae</taxon>
        <taxon>Falsochrobactrum</taxon>
    </lineage>
</organism>
<dbReference type="AlphaFoldDB" id="A0A316J7R5"/>
<evidence type="ECO:0000313" key="3">
    <source>
        <dbReference type="Proteomes" id="UP000245865"/>
    </source>
</evidence>
<keyword evidence="3" id="KW-1185">Reference proteome</keyword>
<dbReference type="OrthoDB" id="9810174at2"/>
<evidence type="ECO:0000259" key="1">
    <source>
        <dbReference type="PROSITE" id="PS51688"/>
    </source>
</evidence>
<dbReference type="Proteomes" id="UP000245865">
    <property type="component" value="Unassembled WGS sequence"/>
</dbReference>
<dbReference type="RefSeq" id="WP_109706770.1">
    <property type="nucleotide sequence ID" value="NZ_QGDB01000004.1"/>
</dbReference>
<dbReference type="PROSITE" id="PS51688">
    <property type="entry name" value="ICA"/>
    <property type="match status" value="1"/>
</dbReference>
<dbReference type="EMBL" id="QGDB01000004">
    <property type="protein sequence ID" value="PWL17386.1"/>
    <property type="molecule type" value="Genomic_DNA"/>
</dbReference>
<name>A0A316J7R5_9HYPH</name>
<reference evidence="2 3" key="1">
    <citation type="submission" date="2018-05" db="EMBL/GenBank/DDBJ databases">
        <title>Comparative genomic sequence analysis between strain HN4 and CCM 8460T (Falsochrobactrum ovis) will provide more evidence to prove that HN4 is a new species of Falsochrobactrum.</title>
        <authorList>
            <person name="Lyu W."/>
            <person name="Sun L."/>
            <person name="Yao L."/>
        </authorList>
    </citation>
    <scope>NUCLEOTIDE SEQUENCE [LARGE SCALE GENOMIC DNA]</scope>
    <source>
        <strain evidence="2 3">HN4</strain>
    </source>
</reference>
<dbReference type="Pfam" id="PF13884">
    <property type="entry name" value="Peptidase_S74"/>
    <property type="match status" value="1"/>
</dbReference>
<evidence type="ECO:0000313" key="2">
    <source>
        <dbReference type="EMBL" id="PWL17386.1"/>
    </source>
</evidence>